<reference evidence="8 9" key="1">
    <citation type="submission" date="2022-08" db="EMBL/GenBank/DDBJ databases">
        <title>Aerococcaceae sp. nov isolated from spoiled eye mask.</title>
        <authorList>
            <person name="Zhou G."/>
            <person name="Xie X.-B."/>
            <person name="Shi Q.-S."/>
            <person name="Wang Y.-S."/>
            <person name="Wen X."/>
            <person name="Peng H."/>
            <person name="Yang X.-J."/>
            <person name="Tao H.-B."/>
            <person name="Huang X.-M."/>
        </authorList>
    </citation>
    <scope>NUCLEOTIDE SEQUENCE [LARGE SCALE GENOMIC DNA]</scope>
    <source>
        <strain evidence="9">DM20194951</strain>
    </source>
</reference>
<accession>A0ABY5P8E2</accession>
<feature type="domain" description="NfeD integral membrane" evidence="7">
    <location>
        <begin position="5"/>
        <end position="105"/>
    </location>
</feature>
<dbReference type="Pfam" id="PF01957">
    <property type="entry name" value="NfeD"/>
    <property type="match status" value="1"/>
</dbReference>
<evidence type="ECO:0000259" key="7">
    <source>
        <dbReference type="Pfam" id="PF24961"/>
    </source>
</evidence>
<sequence length="200" mass="21951">MFLNIALLVLGAAILTTAVFMRHSMLYVGLGLVVFGGYFGLPENNWLIYLLFVLGLVLVIIEFYVPDFGITGLIGLVVMVISFYLVHDDVISVLIAVIAFLATTLITGAIHLAMGRELQISPQFILNTSMNSESGYSSSKNFDYLIDQKGVTVTALRPVGRASFDGELFEVVSNEDMLPADTPIYVERVEGSKIYVRKEG</sequence>
<keyword evidence="4 5" id="KW-0472">Membrane</keyword>
<dbReference type="Pfam" id="PF24961">
    <property type="entry name" value="NfeD_membrane"/>
    <property type="match status" value="1"/>
</dbReference>
<dbReference type="PANTHER" id="PTHR33507">
    <property type="entry name" value="INNER MEMBRANE PROTEIN YBBJ"/>
    <property type="match status" value="1"/>
</dbReference>
<dbReference type="EMBL" id="CP102453">
    <property type="protein sequence ID" value="UUX34650.1"/>
    <property type="molecule type" value="Genomic_DNA"/>
</dbReference>
<feature type="transmembrane region" description="Helical" evidence="5">
    <location>
        <begin position="45"/>
        <end position="61"/>
    </location>
</feature>
<feature type="transmembrane region" description="Helical" evidence="5">
    <location>
        <begin position="93"/>
        <end position="114"/>
    </location>
</feature>
<feature type="transmembrane region" description="Helical" evidence="5">
    <location>
        <begin position="68"/>
        <end position="87"/>
    </location>
</feature>
<feature type="domain" description="NfeD-like C-terminal" evidence="6">
    <location>
        <begin position="144"/>
        <end position="198"/>
    </location>
</feature>
<name>A0ABY5P8E2_9LACT</name>
<dbReference type="InterPro" id="IPR012340">
    <property type="entry name" value="NA-bd_OB-fold"/>
</dbReference>
<dbReference type="RefSeq" id="WP_313794151.1">
    <property type="nucleotide sequence ID" value="NZ_CP102453.1"/>
</dbReference>
<keyword evidence="3 5" id="KW-1133">Transmembrane helix</keyword>
<evidence type="ECO:0000259" key="6">
    <source>
        <dbReference type="Pfam" id="PF01957"/>
    </source>
</evidence>
<evidence type="ECO:0000256" key="4">
    <source>
        <dbReference type="ARBA" id="ARBA00023136"/>
    </source>
</evidence>
<dbReference type="InterPro" id="IPR002810">
    <property type="entry name" value="NfeD-like_C"/>
</dbReference>
<proteinExistence type="predicted"/>
<comment type="subcellular location">
    <subcellularLocation>
        <location evidence="1">Membrane</location>
        <topology evidence="1">Multi-pass membrane protein</topology>
    </subcellularLocation>
</comment>
<gene>
    <name evidence="8" type="ORF">NRE15_03080</name>
</gene>
<protein>
    <recommendedName>
        <fullName evidence="10">NfeD-like C-terminal domain-containing protein</fullName>
    </recommendedName>
</protein>
<evidence type="ECO:0000313" key="8">
    <source>
        <dbReference type="EMBL" id="UUX34650.1"/>
    </source>
</evidence>
<dbReference type="InterPro" id="IPR052165">
    <property type="entry name" value="Membrane_assoc_protease"/>
</dbReference>
<evidence type="ECO:0000256" key="3">
    <source>
        <dbReference type="ARBA" id="ARBA00022989"/>
    </source>
</evidence>
<dbReference type="InterPro" id="IPR056739">
    <property type="entry name" value="NfeD_membrane"/>
</dbReference>
<evidence type="ECO:0000256" key="5">
    <source>
        <dbReference type="SAM" id="Phobius"/>
    </source>
</evidence>
<keyword evidence="9" id="KW-1185">Reference proteome</keyword>
<evidence type="ECO:0000256" key="1">
    <source>
        <dbReference type="ARBA" id="ARBA00004141"/>
    </source>
</evidence>
<evidence type="ECO:0008006" key="10">
    <source>
        <dbReference type="Google" id="ProtNLM"/>
    </source>
</evidence>
<dbReference type="Proteomes" id="UP001315967">
    <property type="component" value="Chromosome"/>
</dbReference>
<keyword evidence="2 5" id="KW-0812">Transmembrane</keyword>
<organism evidence="8 9">
    <name type="scientific">Fundicoccus culcitae</name>
    <dbReference type="NCBI Taxonomy" id="2969821"/>
    <lineage>
        <taxon>Bacteria</taxon>
        <taxon>Bacillati</taxon>
        <taxon>Bacillota</taxon>
        <taxon>Bacilli</taxon>
        <taxon>Lactobacillales</taxon>
        <taxon>Aerococcaceae</taxon>
        <taxon>Fundicoccus</taxon>
    </lineage>
</organism>
<evidence type="ECO:0000256" key="2">
    <source>
        <dbReference type="ARBA" id="ARBA00022692"/>
    </source>
</evidence>
<dbReference type="Gene3D" id="2.40.50.140">
    <property type="entry name" value="Nucleic acid-binding proteins"/>
    <property type="match status" value="1"/>
</dbReference>
<evidence type="ECO:0000313" key="9">
    <source>
        <dbReference type="Proteomes" id="UP001315967"/>
    </source>
</evidence>
<dbReference type="PANTHER" id="PTHR33507:SF3">
    <property type="entry name" value="INNER MEMBRANE PROTEIN YBBJ"/>
    <property type="match status" value="1"/>
</dbReference>